<dbReference type="InterPro" id="IPR036789">
    <property type="entry name" value="Ribosomal_uL6-like_a/b-dom_sf"/>
</dbReference>
<keyword evidence="2 5" id="KW-0694">RNA-binding</keyword>
<evidence type="ECO:0000256" key="4">
    <source>
        <dbReference type="ARBA" id="ARBA00023274"/>
    </source>
</evidence>
<comment type="similarity">
    <text evidence="5 6">Belongs to the universal ribosomal protein uL6 family.</text>
</comment>
<keyword evidence="4 5" id="KW-0687">Ribonucleoprotein</keyword>
<dbReference type="GO" id="GO:0003735">
    <property type="term" value="F:structural constituent of ribosome"/>
    <property type="evidence" value="ECO:0007669"/>
    <property type="project" value="UniProtKB-UniRule"/>
</dbReference>
<evidence type="ECO:0000256" key="2">
    <source>
        <dbReference type="ARBA" id="ARBA00022884"/>
    </source>
</evidence>
<comment type="caution">
    <text evidence="9">The sequence shown here is derived from an EMBL/GenBank/DDBJ whole genome shotgun (WGS) entry which is preliminary data.</text>
</comment>
<dbReference type="GO" id="GO:0019843">
    <property type="term" value="F:rRNA binding"/>
    <property type="evidence" value="ECO:0007669"/>
    <property type="project" value="UniProtKB-UniRule"/>
</dbReference>
<dbReference type="Gene3D" id="3.90.930.12">
    <property type="entry name" value="Ribosomal protein L6, alpha-beta domain"/>
    <property type="match status" value="2"/>
</dbReference>
<dbReference type="InterPro" id="IPR020040">
    <property type="entry name" value="Ribosomal_uL6_a/b-dom"/>
</dbReference>
<dbReference type="GO" id="GO:0022625">
    <property type="term" value="C:cytosolic large ribosomal subunit"/>
    <property type="evidence" value="ECO:0007669"/>
    <property type="project" value="UniProtKB-UniRule"/>
</dbReference>
<comment type="function">
    <text evidence="5 7">This protein binds to the 23S rRNA, and is important in its secondary structure. It is located near the subunit interface in the base of the L7/L12 stalk, and near the tRNA binding site of the peptidyltransferase center.</text>
</comment>
<name>A0A2G9Z0F4_9BACT</name>
<evidence type="ECO:0000256" key="6">
    <source>
        <dbReference type="RuleBase" id="RU003869"/>
    </source>
</evidence>
<keyword evidence="1 5" id="KW-0699">rRNA-binding</keyword>
<dbReference type="InterPro" id="IPR019906">
    <property type="entry name" value="Ribosomal_uL6_bac-type"/>
</dbReference>
<dbReference type="Pfam" id="PF00347">
    <property type="entry name" value="Ribosomal_L6"/>
    <property type="match status" value="2"/>
</dbReference>
<dbReference type="HAMAP" id="MF_01365_B">
    <property type="entry name" value="Ribosomal_uL6_B"/>
    <property type="match status" value="1"/>
</dbReference>
<dbReference type="SUPFAM" id="SSF56053">
    <property type="entry name" value="Ribosomal protein L6"/>
    <property type="match status" value="2"/>
</dbReference>
<accession>A0A2G9Z0F4</accession>
<organism evidence="9 10">
    <name type="scientific">Candidatus Nealsonbacteria bacterium CG23_combo_of_CG06-09_8_20_14_all_37_18</name>
    <dbReference type="NCBI Taxonomy" id="1974720"/>
    <lineage>
        <taxon>Bacteria</taxon>
        <taxon>Candidatus Nealsoniibacteriota</taxon>
    </lineage>
</organism>
<dbReference type="GO" id="GO:0002181">
    <property type="term" value="P:cytoplasmic translation"/>
    <property type="evidence" value="ECO:0007669"/>
    <property type="project" value="TreeGrafter"/>
</dbReference>
<evidence type="ECO:0000259" key="8">
    <source>
        <dbReference type="Pfam" id="PF00347"/>
    </source>
</evidence>
<dbReference type="AlphaFoldDB" id="A0A2G9Z0F4"/>
<dbReference type="PANTHER" id="PTHR11655:SF14">
    <property type="entry name" value="LARGE RIBOSOMAL SUBUNIT PROTEIN UL6M"/>
    <property type="match status" value="1"/>
</dbReference>
<evidence type="ECO:0000256" key="3">
    <source>
        <dbReference type="ARBA" id="ARBA00022980"/>
    </source>
</evidence>
<reference evidence="9 10" key="1">
    <citation type="submission" date="2017-09" db="EMBL/GenBank/DDBJ databases">
        <title>Depth-based differentiation of microbial function through sediment-hosted aquifers and enrichment of novel symbionts in the deep terrestrial subsurface.</title>
        <authorList>
            <person name="Probst A.J."/>
            <person name="Ladd B."/>
            <person name="Jarett J.K."/>
            <person name="Geller-Mcgrath D.E."/>
            <person name="Sieber C.M."/>
            <person name="Emerson J.B."/>
            <person name="Anantharaman K."/>
            <person name="Thomas B.C."/>
            <person name="Malmstrom R."/>
            <person name="Stieglmeier M."/>
            <person name="Klingl A."/>
            <person name="Woyke T."/>
            <person name="Ryan C.M."/>
            <person name="Banfield J.F."/>
        </authorList>
    </citation>
    <scope>NUCLEOTIDE SEQUENCE [LARGE SCALE GENOMIC DNA]</scope>
    <source>
        <strain evidence="9">CG23_combo_of_CG06-09_8_20_14_all_37_18</strain>
    </source>
</reference>
<gene>
    <name evidence="5" type="primary">rplF</name>
    <name evidence="9" type="ORF">COX35_00755</name>
</gene>
<feature type="domain" description="Large ribosomal subunit protein uL6 alpha-beta" evidence="8">
    <location>
        <begin position="94"/>
        <end position="166"/>
    </location>
</feature>
<dbReference type="PIRSF" id="PIRSF002162">
    <property type="entry name" value="Ribosomal_L6"/>
    <property type="match status" value="1"/>
</dbReference>
<dbReference type="Proteomes" id="UP000229952">
    <property type="component" value="Unassembled WGS sequence"/>
</dbReference>
<comment type="subunit">
    <text evidence="5">Part of the 50S ribosomal subunit.</text>
</comment>
<evidence type="ECO:0000313" key="10">
    <source>
        <dbReference type="Proteomes" id="UP000229952"/>
    </source>
</evidence>
<dbReference type="FunFam" id="3.90.930.12:FF:000002">
    <property type="entry name" value="50S ribosomal protein L6"/>
    <property type="match status" value="1"/>
</dbReference>
<protein>
    <recommendedName>
        <fullName evidence="5">Large ribosomal subunit protein uL6</fullName>
    </recommendedName>
</protein>
<sequence length="185" mass="20402">MSRVGKKPILIPQGVDVKIEGSKVIVKGSQGEISKEFRPEIKIETKDDKILVLPRQEKEKLKEIKALWGLTRTLVANMIEGVTAGFEKKLEIEGIGFKGEVSGEELVLYVGFSHSVKLRIPKGIKILVDKNIITVSGIDKELVGQFASIIRKVKPAEPYKGKGIKYVGEIIRRKVGKKVVTTGGK</sequence>
<dbReference type="PANTHER" id="PTHR11655">
    <property type="entry name" value="60S/50S RIBOSOMAL PROTEIN L6/L9"/>
    <property type="match status" value="1"/>
</dbReference>
<evidence type="ECO:0000256" key="7">
    <source>
        <dbReference type="RuleBase" id="RU003870"/>
    </source>
</evidence>
<evidence type="ECO:0000313" key="9">
    <source>
        <dbReference type="EMBL" id="PIP24433.1"/>
    </source>
</evidence>
<keyword evidence="3 5" id="KW-0689">Ribosomal protein</keyword>
<dbReference type="InterPro" id="IPR000702">
    <property type="entry name" value="Ribosomal_uL6-like"/>
</dbReference>
<evidence type="ECO:0000256" key="5">
    <source>
        <dbReference type="HAMAP-Rule" id="MF_01365"/>
    </source>
</evidence>
<feature type="domain" description="Large ribosomal subunit protein uL6 alpha-beta" evidence="8">
    <location>
        <begin position="11"/>
        <end position="85"/>
    </location>
</feature>
<dbReference type="EMBL" id="PCRQ01000018">
    <property type="protein sequence ID" value="PIP24433.1"/>
    <property type="molecule type" value="Genomic_DNA"/>
</dbReference>
<dbReference type="NCBIfam" id="TIGR03654">
    <property type="entry name" value="L6_bact"/>
    <property type="match status" value="1"/>
</dbReference>
<dbReference type="PRINTS" id="PR00059">
    <property type="entry name" value="RIBOSOMALL6"/>
</dbReference>
<evidence type="ECO:0000256" key="1">
    <source>
        <dbReference type="ARBA" id="ARBA00022730"/>
    </source>
</evidence>
<proteinExistence type="inferred from homology"/>